<name>A0A8I1EBA9_PSEPU</name>
<gene>
    <name evidence="1" type="ORF">JEU22_01735</name>
</gene>
<protein>
    <recommendedName>
        <fullName evidence="3">SAM-dependent methyltransferase</fullName>
    </recommendedName>
</protein>
<reference evidence="1" key="1">
    <citation type="submission" date="2020-12" db="EMBL/GenBank/DDBJ databases">
        <title>Enhanced detection system for hospital associated transmission using whole genome sequencing surveillance.</title>
        <authorList>
            <person name="Harrison L.H."/>
            <person name="Van Tyne D."/>
            <person name="Marsh J.W."/>
            <person name="Griffith M.P."/>
            <person name="Snyder D.J."/>
            <person name="Cooper V.S."/>
            <person name="Mustapha M."/>
        </authorList>
    </citation>
    <scope>NUCLEOTIDE SEQUENCE</scope>
    <source>
        <strain evidence="1">PSB00042</strain>
    </source>
</reference>
<evidence type="ECO:0000313" key="1">
    <source>
        <dbReference type="EMBL" id="MBI6882620.1"/>
    </source>
</evidence>
<dbReference type="InterPro" id="IPR029063">
    <property type="entry name" value="SAM-dependent_MTases_sf"/>
</dbReference>
<dbReference type="RefSeq" id="WP_198746233.1">
    <property type="nucleotide sequence ID" value="NZ_JAEHTE010000001.1"/>
</dbReference>
<accession>A0A8I1EBA9</accession>
<sequence length="190" mass="21293">MSLNYNALPDQISAAADGQQRDEGLFLTLSKPLIDSLAKFFEGKRVLECYAGRGHLSAILQEKGVDIKTTSLQMGHDRSENMGYAFDVEVMSVKEAVSRYHDWMDVLLVAWPITDESLYCVLPYLPKGCPIVFIGEVTDYNAKPPFLGGCATDNFFDAVRELPELTAQLEYPTLRRDQIKVLQYAGSLKF</sequence>
<dbReference type="SUPFAM" id="SSF53335">
    <property type="entry name" value="S-adenosyl-L-methionine-dependent methyltransferases"/>
    <property type="match status" value="1"/>
</dbReference>
<dbReference type="Proteomes" id="UP000637061">
    <property type="component" value="Unassembled WGS sequence"/>
</dbReference>
<evidence type="ECO:0008006" key="3">
    <source>
        <dbReference type="Google" id="ProtNLM"/>
    </source>
</evidence>
<comment type="caution">
    <text evidence="1">The sequence shown here is derived from an EMBL/GenBank/DDBJ whole genome shotgun (WGS) entry which is preliminary data.</text>
</comment>
<organism evidence="1 2">
    <name type="scientific">Pseudomonas putida</name>
    <name type="common">Arthrobacter siderocapsulatus</name>
    <dbReference type="NCBI Taxonomy" id="303"/>
    <lineage>
        <taxon>Bacteria</taxon>
        <taxon>Pseudomonadati</taxon>
        <taxon>Pseudomonadota</taxon>
        <taxon>Gammaproteobacteria</taxon>
        <taxon>Pseudomonadales</taxon>
        <taxon>Pseudomonadaceae</taxon>
        <taxon>Pseudomonas</taxon>
    </lineage>
</organism>
<dbReference type="EMBL" id="JAEHTE010000001">
    <property type="protein sequence ID" value="MBI6882620.1"/>
    <property type="molecule type" value="Genomic_DNA"/>
</dbReference>
<dbReference type="AlphaFoldDB" id="A0A8I1EBA9"/>
<evidence type="ECO:0000313" key="2">
    <source>
        <dbReference type="Proteomes" id="UP000637061"/>
    </source>
</evidence>
<proteinExistence type="predicted"/>